<dbReference type="EMBL" id="SNYS01000006">
    <property type="protein sequence ID" value="TDQ70095.1"/>
    <property type="molecule type" value="Genomic_DNA"/>
</dbReference>
<proteinExistence type="predicted"/>
<evidence type="ECO:0000313" key="3">
    <source>
        <dbReference type="EMBL" id="TDQ70095.1"/>
    </source>
</evidence>
<evidence type="ECO:0000313" key="4">
    <source>
        <dbReference type="Proteomes" id="UP000294855"/>
    </source>
</evidence>
<organism evidence="3 4">
    <name type="scientific">Methanimicrococcus blatticola</name>
    <dbReference type="NCBI Taxonomy" id="91560"/>
    <lineage>
        <taxon>Archaea</taxon>
        <taxon>Methanobacteriati</taxon>
        <taxon>Methanobacteriota</taxon>
        <taxon>Stenosarchaea group</taxon>
        <taxon>Methanomicrobia</taxon>
        <taxon>Methanosarcinales</taxon>
        <taxon>Methanosarcinaceae</taxon>
        <taxon>Methanimicrococcus</taxon>
    </lineage>
</organism>
<keyword evidence="2" id="KW-1133">Transmembrane helix</keyword>
<gene>
    <name evidence="3" type="ORF">C7391_0430</name>
</gene>
<name>A0A484F5T7_9EURY</name>
<feature type="region of interest" description="Disordered" evidence="1">
    <location>
        <begin position="186"/>
        <end position="212"/>
    </location>
</feature>
<evidence type="ECO:0000256" key="1">
    <source>
        <dbReference type="SAM" id="MobiDB-lite"/>
    </source>
</evidence>
<sequence length="245" mass="27940">MQPPANFRFRAVRSSEPDFDLSRAKRETEICGFVPGRYSKNGKLFLTTIIVLPVPGLICASASFYHINCLSAGTRFDWRICFFLSHPFACANGALPPAVQVAAATHRSSCRCYPPFKLPLLPTVQVTAATHRSSHRCDLPSKLPLLPATAKMPRANCTVFRNFSKPRVDFKIFQNRERFQNISKTEIDFSNRKGKEKKKRKKGKNGEINGGGKKRKIMDKCCFLKNILNLFRERFKRLHFWLGDI</sequence>
<dbReference type="AlphaFoldDB" id="A0A484F5T7"/>
<keyword evidence="4" id="KW-1185">Reference proteome</keyword>
<accession>A0A484F5T7</accession>
<keyword evidence="2" id="KW-0812">Transmembrane</keyword>
<dbReference type="Proteomes" id="UP000294855">
    <property type="component" value="Unassembled WGS sequence"/>
</dbReference>
<evidence type="ECO:0000256" key="2">
    <source>
        <dbReference type="SAM" id="Phobius"/>
    </source>
</evidence>
<reference evidence="3 4" key="1">
    <citation type="submission" date="2019-03" db="EMBL/GenBank/DDBJ databases">
        <title>Genomic Encyclopedia of Type Strains, Phase IV (KMG-IV): sequencing the most valuable type-strain genomes for metagenomic binning, comparative biology and taxonomic classification.</title>
        <authorList>
            <person name="Goeker M."/>
        </authorList>
    </citation>
    <scope>NUCLEOTIDE SEQUENCE [LARGE SCALE GENOMIC DNA]</scope>
    <source>
        <strain evidence="3 4">DSM 13328</strain>
    </source>
</reference>
<comment type="caution">
    <text evidence="3">The sequence shown here is derived from an EMBL/GenBank/DDBJ whole genome shotgun (WGS) entry which is preliminary data.</text>
</comment>
<feature type="compositionally biased region" description="Basic residues" evidence="1">
    <location>
        <begin position="194"/>
        <end position="203"/>
    </location>
</feature>
<feature type="transmembrane region" description="Helical" evidence="2">
    <location>
        <begin position="44"/>
        <end position="65"/>
    </location>
</feature>
<protein>
    <submittedName>
        <fullName evidence="3">Uncharacterized protein</fullName>
    </submittedName>
</protein>
<keyword evidence="2" id="KW-0472">Membrane</keyword>